<dbReference type="PANTHER" id="PTHR21621">
    <property type="entry name" value="RIBOSOMAL PROTEIN S6 MODIFICATION PROTEIN"/>
    <property type="match status" value="1"/>
</dbReference>
<dbReference type="Proteomes" id="UP000033865">
    <property type="component" value="Unassembled WGS sequence"/>
</dbReference>
<evidence type="ECO:0000256" key="1">
    <source>
        <dbReference type="PROSITE-ProRule" id="PRU00409"/>
    </source>
</evidence>
<name>A0A0G1XZ29_9BACT</name>
<keyword evidence="1" id="KW-0547">Nucleotide-binding</keyword>
<keyword evidence="1" id="KW-0067">ATP-binding</keyword>
<reference evidence="3 4" key="1">
    <citation type="journal article" date="2015" name="Nature">
        <title>rRNA introns, odd ribosomes, and small enigmatic genomes across a large radiation of phyla.</title>
        <authorList>
            <person name="Brown C.T."/>
            <person name="Hug L.A."/>
            <person name="Thomas B.C."/>
            <person name="Sharon I."/>
            <person name="Castelle C.J."/>
            <person name="Singh A."/>
            <person name="Wilkins M.J."/>
            <person name="Williams K.H."/>
            <person name="Banfield J.F."/>
        </authorList>
    </citation>
    <scope>NUCLEOTIDE SEQUENCE [LARGE SCALE GENOMIC DNA]</scope>
</reference>
<dbReference type="GO" id="GO:0046872">
    <property type="term" value="F:metal ion binding"/>
    <property type="evidence" value="ECO:0007669"/>
    <property type="project" value="InterPro"/>
</dbReference>
<evidence type="ECO:0000313" key="4">
    <source>
        <dbReference type="Proteomes" id="UP000033865"/>
    </source>
</evidence>
<dbReference type="AlphaFoldDB" id="A0A0G1XZ29"/>
<evidence type="ECO:0000313" key="3">
    <source>
        <dbReference type="EMBL" id="KKW36110.1"/>
    </source>
</evidence>
<organism evidence="3 4">
    <name type="scientific">Candidatus Uhrbacteria bacterium GW2011_GWC2_53_7</name>
    <dbReference type="NCBI Taxonomy" id="1618986"/>
    <lineage>
        <taxon>Bacteria</taxon>
        <taxon>Candidatus Uhriibacteriota</taxon>
    </lineage>
</organism>
<evidence type="ECO:0000259" key="2">
    <source>
        <dbReference type="PROSITE" id="PS50975"/>
    </source>
</evidence>
<dbReference type="SUPFAM" id="SSF56059">
    <property type="entry name" value="Glutathione synthetase ATP-binding domain-like"/>
    <property type="match status" value="1"/>
</dbReference>
<dbReference type="InterPro" id="IPR003806">
    <property type="entry name" value="ATP-grasp_PylC-type"/>
</dbReference>
<dbReference type="InterPro" id="IPR013815">
    <property type="entry name" value="ATP_grasp_subdomain_1"/>
</dbReference>
<protein>
    <submittedName>
        <fullName evidence="3">Cyanophycin synthetase</fullName>
    </submittedName>
</protein>
<feature type="domain" description="ATP-grasp" evidence="2">
    <location>
        <begin position="145"/>
        <end position="333"/>
    </location>
</feature>
<dbReference type="PANTHER" id="PTHR21621:SF0">
    <property type="entry name" value="BETA-CITRYLGLUTAMATE SYNTHASE B-RELATED"/>
    <property type="match status" value="1"/>
</dbReference>
<dbReference type="Gene3D" id="3.30.1490.20">
    <property type="entry name" value="ATP-grasp fold, A domain"/>
    <property type="match status" value="1"/>
</dbReference>
<dbReference type="EMBL" id="LCRN01000028">
    <property type="protein sequence ID" value="KKW36110.1"/>
    <property type="molecule type" value="Genomic_DNA"/>
</dbReference>
<dbReference type="Pfam" id="PF02655">
    <property type="entry name" value="ATP-grasp_3"/>
    <property type="match status" value="1"/>
</dbReference>
<proteinExistence type="predicted"/>
<sequence>MDFFNFKKSIIRPDPICEFCHPYRPTHVADRVGFLVEWMLRPVAHAVPHVFEETLWCGFIRLLIFLHLARWQSVSSNVYEGKRRELWRAAEARSVPFERLFFFGLPTTTHRVFLRGRWIVTDELLHTTSSVSPFHPAINDKAAMGCLLREEGIPVPDGGACWTAFRARNRARSLSPCVIKARDGSLSKHVMIKPDDLHEAVRVVKQVCPSVIVERFIEGDVFRATTVHGQLVGVVRRDPVEQGRKVVMADGARMVDVTDELHSKNRELFERTALLVGGAILGIDFITTDPSRAWNEVELKVIELNSFPNFEMHLYPDEGTPRDIAGAYWDGLL</sequence>
<gene>
    <name evidence="3" type="ORF">UY82_C0028G0003</name>
</gene>
<dbReference type="PROSITE" id="PS50975">
    <property type="entry name" value="ATP_GRASP"/>
    <property type="match status" value="1"/>
</dbReference>
<dbReference type="GO" id="GO:0005737">
    <property type="term" value="C:cytoplasm"/>
    <property type="evidence" value="ECO:0007669"/>
    <property type="project" value="TreeGrafter"/>
</dbReference>
<dbReference type="GO" id="GO:0009432">
    <property type="term" value="P:SOS response"/>
    <property type="evidence" value="ECO:0007669"/>
    <property type="project" value="TreeGrafter"/>
</dbReference>
<dbReference type="GO" id="GO:0005524">
    <property type="term" value="F:ATP binding"/>
    <property type="evidence" value="ECO:0007669"/>
    <property type="project" value="UniProtKB-UniRule"/>
</dbReference>
<dbReference type="GO" id="GO:0018169">
    <property type="term" value="F:ribosomal S6-glutamic acid ligase activity"/>
    <property type="evidence" value="ECO:0007669"/>
    <property type="project" value="TreeGrafter"/>
</dbReference>
<dbReference type="Gene3D" id="3.30.470.20">
    <property type="entry name" value="ATP-grasp fold, B domain"/>
    <property type="match status" value="1"/>
</dbReference>
<comment type="caution">
    <text evidence="3">The sequence shown here is derived from an EMBL/GenBank/DDBJ whole genome shotgun (WGS) entry which is preliminary data.</text>
</comment>
<accession>A0A0G1XZ29</accession>
<dbReference type="InterPro" id="IPR011761">
    <property type="entry name" value="ATP-grasp"/>
</dbReference>